<dbReference type="PANTHER" id="PTHR23329:SF1">
    <property type="entry name" value="TUFTELIN-INTERACTING PROTEIN 11"/>
    <property type="match status" value="1"/>
</dbReference>
<sequence>MGLTAMNRAMAGFKVGRPELAQPRPPPPPFISQGGPQRPPFFAQMRPMMPRAPGSFKELVEQRAADLGVPFVPQPNRFREGKPVFWFGKVSVYIDQNVIFALNLGTNTWEPMGLDHLLQVCQ</sequence>
<dbReference type="PANTHER" id="PTHR23329">
    <property type="entry name" value="TUFTELIN-INTERACTING PROTEIN 11-RELATED"/>
    <property type="match status" value="1"/>
</dbReference>
<organism evidence="2 3">
    <name type="scientific">Plectus sambesii</name>
    <dbReference type="NCBI Taxonomy" id="2011161"/>
    <lineage>
        <taxon>Eukaryota</taxon>
        <taxon>Metazoa</taxon>
        <taxon>Ecdysozoa</taxon>
        <taxon>Nematoda</taxon>
        <taxon>Chromadorea</taxon>
        <taxon>Plectida</taxon>
        <taxon>Plectina</taxon>
        <taxon>Plectoidea</taxon>
        <taxon>Plectidae</taxon>
        <taxon>Plectus</taxon>
    </lineage>
</organism>
<accession>A0A914X693</accession>
<dbReference type="AlphaFoldDB" id="A0A914X693"/>
<dbReference type="GO" id="GO:0071008">
    <property type="term" value="C:U2-type post-mRNA release spliceosomal complex"/>
    <property type="evidence" value="ECO:0007669"/>
    <property type="project" value="TreeGrafter"/>
</dbReference>
<evidence type="ECO:0000313" key="3">
    <source>
        <dbReference type="WBParaSite" id="PSAMB.scaffold6591size9170.g28755.t1"/>
    </source>
</evidence>
<dbReference type="InterPro" id="IPR045211">
    <property type="entry name" value="TFP11/STIP/Ntr1"/>
</dbReference>
<feature type="region of interest" description="Disordered" evidence="1">
    <location>
        <begin position="14"/>
        <end position="38"/>
    </location>
</feature>
<evidence type="ECO:0000256" key="1">
    <source>
        <dbReference type="SAM" id="MobiDB-lite"/>
    </source>
</evidence>
<keyword evidence="2" id="KW-1185">Reference proteome</keyword>
<reference evidence="3" key="1">
    <citation type="submission" date="2022-11" db="UniProtKB">
        <authorList>
            <consortium name="WormBaseParasite"/>
        </authorList>
    </citation>
    <scope>IDENTIFICATION</scope>
</reference>
<proteinExistence type="predicted"/>
<dbReference type="WBParaSite" id="PSAMB.scaffold6591size9170.g28755.t1">
    <property type="protein sequence ID" value="PSAMB.scaffold6591size9170.g28755.t1"/>
    <property type="gene ID" value="PSAMB.scaffold6591size9170.g28755"/>
</dbReference>
<dbReference type="Proteomes" id="UP000887566">
    <property type="component" value="Unplaced"/>
</dbReference>
<protein>
    <submittedName>
        <fullName evidence="3">Uncharacterized protein</fullName>
    </submittedName>
</protein>
<dbReference type="GO" id="GO:0000390">
    <property type="term" value="P:spliceosomal complex disassembly"/>
    <property type="evidence" value="ECO:0007669"/>
    <property type="project" value="InterPro"/>
</dbReference>
<name>A0A914X693_9BILA</name>
<evidence type="ECO:0000313" key="2">
    <source>
        <dbReference type="Proteomes" id="UP000887566"/>
    </source>
</evidence>